<accession>A0ABR3D1V8</accession>
<sequence>MIPIIGKIVVIDVPTAGTNHGSGFEGQEVAVVSGVSDSPKTRPNGLREWCESAKHDHGQLLLGLTISQGTDLNVFN</sequence>
<dbReference type="Proteomes" id="UP001451303">
    <property type="component" value="Unassembled WGS sequence"/>
</dbReference>
<proteinExistence type="predicted"/>
<protein>
    <submittedName>
        <fullName evidence="1">Uncharacterized protein</fullName>
    </submittedName>
</protein>
<organism evidence="1 2">
    <name type="scientific">Neurospora intermedia</name>
    <dbReference type="NCBI Taxonomy" id="5142"/>
    <lineage>
        <taxon>Eukaryota</taxon>
        <taxon>Fungi</taxon>
        <taxon>Dikarya</taxon>
        <taxon>Ascomycota</taxon>
        <taxon>Pezizomycotina</taxon>
        <taxon>Sordariomycetes</taxon>
        <taxon>Sordariomycetidae</taxon>
        <taxon>Sordariales</taxon>
        <taxon>Sordariaceae</taxon>
        <taxon>Neurospora</taxon>
    </lineage>
</organism>
<evidence type="ECO:0000313" key="2">
    <source>
        <dbReference type="Proteomes" id="UP001451303"/>
    </source>
</evidence>
<comment type="caution">
    <text evidence="1">The sequence shown here is derived from an EMBL/GenBank/DDBJ whole genome shotgun (WGS) entry which is preliminary data.</text>
</comment>
<dbReference type="EMBL" id="JAVLET010000012">
    <property type="protein sequence ID" value="KAL0466659.1"/>
    <property type="molecule type" value="Genomic_DNA"/>
</dbReference>
<gene>
    <name evidence="1" type="ORF">QR685DRAFT_565955</name>
</gene>
<name>A0ABR3D1V8_NEUIN</name>
<evidence type="ECO:0000313" key="1">
    <source>
        <dbReference type="EMBL" id="KAL0466659.1"/>
    </source>
</evidence>
<reference evidence="1 2" key="1">
    <citation type="submission" date="2023-09" db="EMBL/GenBank/DDBJ databases">
        <title>Multi-omics analysis of a traditional fermented food reveals byproduct-associated fungal strains for waste-to-food upcycling.</title>
        <authorList>
            <consortium name="Lawrence Berkeley National Laboratory"/>
            <person name="Rekdal V.M."/>
            <person name="Villalobos-Escobedo J.M."/>
            <person name="Rodriguez-Valeron N."/>
            <person name="Garcia M.O."/>
            <person name="Vasquez D.P."/>
            <person name="Damayanti I."/>
            <person name="Sorensen P.M."/>
            <person name="Baidoo E.E."/>
            <person name="De Carvalho A.C."/>
            <person name="Riley R."/>
            <person name="Lipzen A."/>
            <person name="He G."/>
            <person name="Yan M."/>
            <person name="Haridas S."/>
            <person name="Daum C."/>
            <person name="Yoshinaga Y."/>
            <person name="Ng V."/>
            <person name="Grigoriev I.V."/>
            <person name="Munk R."/>
            <person name="Nuraida L."/>
            <person name="Wijaya C.H."/>
            <person name="Morales P.-C."/>
            <person name="Keasling J.D."/>
        </authorList>
    </citation>
    <scope>NUCLEOTIDE SEQUENCE [LARGE SCALE GENOMIC DNA]</scope>
    <source>
        <strain evidence="1 2">FGSC 2613</strain>
    </source>
</reference>
<keyword evidence="2" id="KW-1185">Reference proteome</keyword>